<dbReference type="GO" id="GO:0046279">
    <property type="term" value="P:3,4-dihydroxybenzoate biosynthetic process"/>
    <property type="evidence" value="ECO:0007669"/>
    <property type="project" value="UniProtKB-ARBA"/>
</dbReference>
<dbReference type="RefSeq" id="WP_116094988.1">
    <property type="nucleotide sequence ID" value="NZ_QKXN01000015.1"/>
</dbReference>
<dbReference type="HAMAP" id="MF_00214">
    <property type="entry name" value="AroD"/>
    <property type="match status" value="1"/>
</dbReference>
<keyword evidence="3 5" id="KW-0456">Lyase</keyword>
<evidence type="ECO:0000256" key="1">
    <source>
        <dbReference type="ARBA" id="ARBA00001864"/>
    </source>
</evidence>
<comment type="pathway">
    <text evidence="5">Metabolic intermediate biosynthesis; chorismate biosynthesis; chorismate from D-erythrose 4-phosphate and phosphoenolpyruvate: step 3/7.</text>
</comment>
<evidence type="ECO:0000256" key="5">
    <source>
        <dbReference type="HAMAP-Rule" id="MF_00214"/>
    </source>
</evidence>
<evidence type="ECO:0000313" key="7">
    <source>
        <dbReference type="Proteomes" id="UP000256562"/>
    </source>
</evidence>
<keyword evidence="4 5" id="KW-0704">Schiff base</keyword>
<comment type="catalytic activity">
    <reaction evidence="1 5">
        <text>3-dehydroquinate = 3-dehydroshikimate + H2O</text>
        <dbReference type="Rhea" id="RHEA:21096"/>
        <dbReference type="ChEBI" id="CHEBI:15377"/>
        <dbReference type="ChEBI" id="CHEBI:16630"/>
        <dbReference type="ChEBI" id="CHEBI:32364"/>
        <dbReference type="EC" id="4.2.1.10"/>
    </reaction>
</comment>
<evidence type="ECO:0000256" key="4">
    <source>
        <dbReference type="ARBA" id="ARBA00023270"/>
    </source>
</evidence>
<organism evidence="6 7">
    <name type="scientific">Staphylococcus felis</name>
    <dbReference type="NCBI Taxonomy" id="46127"/>
    <lineage>
        <taxon>Bacteria</taxon>
        <taxon>Bacillati</taxon>
        <taxon>Bacillota</taxon>
        <taxon>Bacilli</taxon>
        <taxon>Bacillales</taxon>
        <taxon>Staphylococcaceae</taxon>
        <taxon>Staphylococcus</taxon>
    </lineage>
</organism>
<dbReference type="Gene3D" id="3.20.20.70">
    <property type="entry name" value="Aldolase class I"/>
    <property type="match status" value="1"/>
</dbReference>
<dbReference type="GO" id="GO:0008652">
    <property type="term" value="P:amino acid biosynthetic process"/>
    <property type="evidence" value="ECO:0007669"/>
    <property type="project" value="UniProtKB-KW"/>
</dbReference>
<dbReference type="GO" id="GO:0009423">
    <property type="term" value="P:chorismate biosynthetic process"/>
    <property type="evidence" value="ECO:0007669"/>
    <property type="project" value="UniProtKB-UniRule"/>
</dbReference>
<comment type="subunit">
    <text evidence="5">Homodimer.</text>
</comment>
<dbReference type="Pfam" id="PF01487">
    <property type="entry name" value="DHquinase_I"/>
    <property type="match status" value="1"/>
</dbReference>
<dbReference type="Proteomes" id="UP000256562">
    <property type="component" value="Unassembled WGS sequence"/>
</dbReference>
<keyword evidence="2 5" id="KW-0057">Aromatic amino acid biosynthesis</keyword>
<dbReference type="GO" id="GO:0009073">
    <property type="term" value="P:aromatic amino acid family biosynthetic process"/>
    <property type="evidence" value="ECO:0007669"/>
    <property type="project" value="UniProtKB-KW"/>
</dbReference>
<dbReference type="PANTHER" id="PTHR43699:SF1">
    <property type="entry name" value="3-DEHYDROQUINATE DEHYDRATASE"/>
    <property type="match status" value="1"/>
</dbReference>
<keyword evidence="5" id="KW-0028">Amino-acid biosynthesis</keyword>
<dbReference type="SUPFAM" id="SSF51569">
    <property type="entry name" value="Aldolase"/>
    <property type="match status" value="1"/>
</dbReference>
<feature type="binding site" evidence="5">
    <location>
        <position position="222"/>
    </location>
    <ligand>
        <name>3-dehydroquinate</name>
        <dbReference type="ChEBI" id="CHEBI:32364"/>
    </ligand>
</feature>
<comment type="function">
    <text evidence="5">Involved in the third step of the chorismate pathway, which leads to the biosynthesis of aromatic amino acids. Catalyzes the cis-dehydration of 3-dehydroquinate (DHQ) and introduces the first double bond of the aromatic ring to yield 3-dehydroshikimate.</text>
</comment>
<proteinExistence type="inferred from homology"/>
<feature type="active site" description="Schiff-base intermediate with substrate" evidence="5">
    <location>
        <position position="157"/>
    </location>
</feature>
<comment type="caution">
    <text evidence="5">Lacks conserved residue(s) required for the propagation of feature annotation.</text>
</comment>
<reference evidence="6 7" key="1">
    <citation type="journal article" date="2018" name="Vet. Microbiol.">
        <title>Characterisation of Staphylococcus felis isolated from cats using whole genome sequencing.</title>
        <authorList>
            <person name="Worthing K."/>
            <person name="Pang S."/>
            <person name="Trott D.J."/>
            <person name="Abraham S."/>
            <person name="Coombs G.W."/>
            <person name="Jordan D."/>
            <person name="McIntyre L."/>
            <person name="Davies M.R."/>
            <person name="Norris J."/>
        </authorList>
    </citation>
    <scope>NUCLEOTIDE SEQUENCE [LARGE SCALE GENOMIC DNA]</scope>
    <source>
        <strain evidence="6 7">F9</strain>
    </source>
</reference>
<feature type="active site" description="Proton donor/acceptor" evidence="5">
    <location>
        <position position="130"/>
    </location>
</feature>
<dbReference type="NCBIfam" id="TIGR01093">
    <property type="entry name" value="aroD"/>
    <property type="match status" value="1"/>
</dbReference>
<dbReference type="UniPathway" id="UPA00053">
    <property type="reaction ID" value="UER00086"/>
</dbReference>
<dbReference type="EC" id="4.2.1.10" evidence="5"/>
<dbReference type="GO" id="GO:0003855">
    <property type="term" value="F:3-dehydroquinate dehydratase activity"/>
    <property type="evidence" value="ECO:0007669"/>
    <property type="project" value="UniProtKB-UniRule"/>
</dbReference>
<protein>
    <recommendedName>
        <fullName evidence="5">3-dehydroquinate dehydratase</fullName>
        <shortName evidence="5">3-dehydroquinase</shortName>
        <ecNumber evidence="5">4.2.1.10</ecNumber>
    </recommendedName>
    <alternativeName>
        <fullName evidence="5">Type I DHQase</fullName>
    </alternativeName>
    <alternativeName>
        <fullName evidence="5">Type I dehydroquinase</fullName>
        <shortName evidence="5">DHQ1</shortName>
    </alternativeName>
</protein>
<name>A0A3E0IMF2_9STAP</name>
<dbReference type="InterPro" id="IPR001381">
    <property type="entry name" value="DHquinase_I"/>
</dbReference>
<comment type="caution">
    <text evidence="6">The sequence shown here is derived from an EMBL/GenBank/DDBJ whole genome shotgun (WGS) entry which is preliminary data.</text>
</comment>
<comment type="similarity">
    <text evidence="5">Belongs to the type-I 3-dehydroquinase family.</text>
</comment>
<accession>A0A3E0IMF2</accession>
<evidence type="ECO:0000256" key="3">
    <source>
        <dbReference type="ARBA" id="ARBA00023239"/>
    </source>
</evidence>
<dbReference type="AlphaFoldDB" id="A0A3E0IMF2"/>
<dbReference type="CDD" id="cd00502">
    <property type="entry name" value="DHQase_I"/>
    <property type="match status" value="1"/>
</dbReference>
<dbReference type="PANTHER" id="PTHR43699">
    <property type="entry name" value="3-DEHYDROQUINATE DEHYDRATASE"/>
    <property type="match status" value="1"/>
</dbReference>
<dbReference type="EMBL" id="QKXQ01000507">
    <property type="protein sequence ID" value="REH92068.1"/>
    <property type="molecule type" value="Genomic_DNA"/>
</dbReference>
<feature type="binding site" evidence="5">
    <location>
        <position position="199"/>
    </location>
    <ligand>
        <name>3-dehydroquinate</name>
        <dbReference type="ChEBI" id="CHEBI:32364"/>
    </ligand>
</feature>
<feature type="binding site" evidence="5">
    <location>
        <begin position="35"/>
        <end position="37"/>
    </location>
    <ligand>
        <name>3-dehydroquinate</name>
        <dbReference type="ChEBI" id="CHEBI:32364"/>
    </ligand>
</feature>
<sequence length="241" mass="27355">MKTQIVASFMPDKDQLTQKDLALINQYQDDFDILELRVDGLAHCEIDTLRKIIEEIKTVLKKDLLVTYRTVKQGGKGVKSEEDYVKFIRGIGRLEQVDLIDIEWEPYNDIRKILVHECEAHQKVTLLSYHHFDETPKIEVLKKTYFNMSKLGAQHLKIAVMPQTRQDVLTLLEALSEASEALPQWVTGISMSQLGVISRTAQEVFGGALTYGSISEAVAPGQLHVKTLSNLMPVYSLVEKR</sequence>
<dbReference type="FunFam" id="3.20.20.70:FF:000047">
    <property type="entry name" value="3-dehydroquinate dehydratase"/>
    <property type="match status" value="1"/>
</dbReference>
<dbReference type="InterPro" id="IPR013785">
    <property type="entry name" value="Aldolase_TIM"/>
</dbReference>
<evidence type="ECO:0000313" key="6">
    <source>
        <dbReference type="EMBL" id="REH92068.1"/>
    </source>
</evidence>
<dbReference type="InterPro" id="IPR050146">
    <property type="entry name" value="Type-I_3-dehydroquinase"/>
</dbReference>
<gene>
    <name evidence="5 6" type="primary">aroD</name>
    <name evidence="6" type="ORF">DOS83_10735</name>
</gene>
<dbReference type="OrthoDB" id="9813659at2"/>
<evidence type="ECO:0000256" key="2">
    <source>
        <dbReference type="ARBA" id="ARBA00023141"/>
    </source>
</evidence>
<feature type="binding site" evidence="5">
    <location>
        <position position="69"/>
    </location>
    <ligand>
        <name>3-dehydroquinate</name>
        <dbReference type="ChEBI" id="CHEBI:32364"/>
    </ligand>
</feature>